<evidence type="ECO:0000313" key="10">
    <source>
        <dbReference type="Proteomes" id="UP001621534"/>
    </source>
</evidence>
<comment type="caution">
    <text evidence="9">The sequence shown here is derived from an EMBL/GenBank/DDBJ whole genome shotgun (WGS) entry which is preliminary data.</text>
</comment>
<organism evidence="9 10">
    <name type="scientific">Pseudomonas urmiensis</name>
    <dbReference type="NCBI Taxonomy" id="2745493"/>
    <lineage>
        <taxon>Bacteria</taxon>
        <taxon>Pseudomonadati</taxon>
        <taxon>Pseudomonadota</taxon>
        <taxon>Gammaproteobacteria</taxon>
        <taxon>Pseudomonadales</taxon>
        <taxon>Pseudomonadaceae</taxon>
        <taxon>Pseudomonas</taxon>
    </lineage>
</organism>
<accession>A0ABW8NQJ5</accession>
<dbReference type="Proteomes" id="UP001621534">
    <property type="component" value="Unassembled WGS sequence"/>
</dbReference>
<dbReference type="Pfam" id="PF02770">
    <property type="entry name" value="Acyl-CoA_dh_M"/>
    <property type="match status" value="1"/>
</dbReference>
<evidence type="ECO:0000256" key="5">
    <source>
        <dbReference type="RuleBase" id="RU362125"/>
    </source>
</evidence>
<comment type="cofactor">
    <cofactor evidence="1 5">
        <name>FAD</name>
        <dbReference type="ChEBI" id="CHEBI:57692"/>
    </cofactor>
</comment>
<evidence type="ECO:0000313" key="9">
    <source>
        <dbReference type="EMBL" id="MFK5732243.1"/>
    </source>
</evidence>
<keyword evidence="10" id="KW-1185">Reference proteome</keyword>
<reference evidence="9 10" key="1">
    <citation type="journal article" date="2012" name="Plant Soil">
        <title>Screening of plant growth-promoting traits in arsenic-resistant bacteria isolated from the rhizosphere of soybean plants from Argentinean agricultural soil.</title>
        <authorList>
            <person name="Wevar Oller A.L."/>
            <person name="Talano M.A."/>
            <person name="Agostini E."/>
        </authorList>
    </citation>
    <scope>NUCLEOTIDE SEQUENCE [LARGE SCALE GENOMIC DNA]</scope>
    <source>
        <strain evidence="9 10">AW4</strain>
    </source>
</reference>
<dbReference type="PROSITE" id="PS00072">
    <property type="entry name" value="ACYL_COA_DH_1"/>
    <property type="match status" value="1"/>
</dbReference>
<dbReference type="PANTHER" id="PTHR43884:SF12">
    <property type="entry name" value="ISOVALERYL-COA DEHYDROGENASE, MITOCHONDRIAL-RELATED"/>
    <property type="match status" value="1"/>
</dbReference>
<feature type="domain" description="Acyl-CoA dehydrogenase/oxidase N-terminal" evidence="8">
    <location>
        <begin position="10"/>
        <end position="119"/>
    </location>
</feature>
<dbReference type="SUPFAM" id="SSF47203">
    <property type="entry name" value="Acyl-CoA dehydrogenase C-terminal domain-like"/>
    <property type="match status" value="1"/>
</dbReference>
<dbReference type="InterPro" id="IPR037069">
    <property type="entry name" value="AcylCoA_DH/ox_N_sf"/>
</dbReference>
<keyword evidence="4 5" id="KW-0274">FAD</keyword>
<dbReference type="InterPro" id="IPR009100">
    <property type="entry name" value="AcylCoA_DH/oxidase_NM_dom_sf"/>
</dbReference>
<dbReference type="InterPro" id="IPR046373">
    <property type="entry name" value="Acyl-CoA_Oxase/DH_mid-dom_sf"/>
</dbReference>
<dbReference type="InterPro" id="IPR009075">
    <property type="entry name" value="AcylCo_DH/oxidase_C"/>
</dbReference>
<name>A0ABW8NQJ5_9PSED</name>
<evidence type="ECO:0000259" key="6">
    <source>
        <dbReference type="Pfam" id="PF00441"/>
    </source>
</evidence>
<feature type="domain" description="Acyl-CoA oxidase/dehydrogenase middle" evidence="7">
    <location>
        <begin position="123"/>
        <end position="220"/>
    </location>
</feature>
<proteinExistence type="inferred from homology"/>
<evidence type="ECO:0000256" key="4">
    <source>
        <dbReference type="ARBA" id="ARBA00022827"/>
    </source>
</evidence>
<feature type="domain" description="Acyl-CoA dehydrogenase/oxidase C-terminal" evidence="6">
    <location>
        <begin position="235"/>
        <end position="381"/>
    </location>
</feature>
<evidence type="ECO:0000259" key="7">
    <source>
        <dbReference type="Pfam" id="PF02770"/>
    </source>
</evidence>
<dbReference type="PANTHER" id="PTHR43884">
    <property type="entry name" value="ACYL-COA DEHYDROGENASE"/>
    <property type="match status" value="1"/>
</dbReference>
<dbReference type="Gene3D" id="2.40.110.10">
    <property type="entry name" value="Butyryl-CoA Dehydrogenase, subunit A, domain 2"/>
    <property type="match status" value="1"/>
</dbReference>
<keyword evidence="5" id="KW-0560">Oxidoreductase</keyword>
<dbReference type="PIRSF" id="PIRSF016578">
    <property type="entry name" value="HsaA"/>
    <property type="match status" value="1"/>
</dbReference>
<dbReference type="InterPro" id="IPR013786">
    <property type="entry name" value="AcylCoA_DH/ox_N"/>
</dbReference>
<dbReference type="Pfam" id="PF02771">
    <property type="entry name" value="Acyl-CoA_dh_N"/>
    <property type="match status" value="1"/>
</dbReference>
<evidence type="ECO:0000256" key="2">
    <source>
        <dbReference type="ARBA" id="ARBA00009347"/>
    </source>
</evidence>
<evidence type="ECO:0000256" key="1">
    <source>
        <dbReference type="ARBA" id="ARBA00001974"/>
    </source>
</evidence>
<dbReference type="Gene3D" id="1.10.540.10">
    <property type="entry name" value="Acyl-CoA dehydrogenase/oxidase, N-terminal domain"/>
    <property type="match status" value="1"/>
</dbReference>
<dbReference type="RefSeq" id="WP_104925976.1">
    <property type="nucleotide sequence ID" value="NZ_JAHWXS010000001.1"/>
</dbReference>
<comment type="similarity">
    <text evidence="2 5">Belongs to the acyl-CoA dehydrogenase family.</text>
</comment>
<dbReference type="Gene3D" id="1.20.140.10">
    <property type="entry name" value="Butyryl-CoA Dehydrogenase, subunit A, domain 3"/>
    <property type="match status" value="1"/>
</dbReference>
<dbReference type="InterPro" id="IPR036250">
    <property type="entry name" value="AcylCo_DH-like_C"/>
</dbReference>
<gene>
    <name evidence="9" type="ORF">KW869_01820</name>
</gene>
<protein>
    <submittedName>
        <fullName evidence="9">Acyl-CoA dehydrogenase family protein</fullName>
    </submittedName>
</protein>
<dbReference type="SUPFAM" id="SSF56645">
    <property type="entry name" value="Acyl-CoA dehydrogenase NM domain-like"/>
    <property type="match status" value="1"/>
</dbReference>
<evidence type="ECO:0000259" key="8">
    <source>
        <dbReference type="Pfam" id="PF02771"/>
    </source>
</evidence>
<sequence>MSQFNDFNDVEKEILETVRKYIAKEVRPNVQQLELSKTFPAEMLAAMKEMGLFGLAIPEEYGGYQLRLPVFAAVMETIAAGWTTLAAFINSHCTVAYAISKHGTEEQKRQYLPLMATGEHRGALCLTEPAAGSDLQSITTVASQDDSDFVINGTKIFVTNGERATLLLTLARTSVDAETGRPRLSLFLVEKSFPGVTVESEFHKMAYTQVDTVEILLSKVKVPATAVVGGKTGLGMRHLLDSLEVGRIAIAASAVGLAANALAEAKRYASERSSFGVTIDKHQAVQLRMADMATKLVAARLMTAEAARAKEAGHRADMLSGMAKLLASESAKEICEDALRIHGGYGYINEFPVERLYREAPLYIVGEGTNDIQKIVIARRIIDGSEVDALGLPA</sequence>
<keyword evidence="3 5" id="KW-0285">Flavoprotein</keyword>
<dbReference type="Pfam" id="PF00441">
    <property type="entry name" value="Acyl-CoA_dh_1"/>
    <property type="match status" value="1"/>
</dbReference>
<dbReference type="EMBL" id="JAHWXS010000001">
    <property type="protein sequence ID" value="MFK5732243.1"/>
    <property type="molecule type" value="Genomic_DNA"/>
</dbReference>
<evidence type="ECO:0000256" key="3">
    <source>
        <dbReference type="ARBA" id="ARBA00022630"/>
    </source>
</evidence>
<dbReference type="InterPro" id="IPR006089">
    <property type="entry name" value="Acyl-CoA_DH_CS"/>
</dbReference>
<dbReference type="InterPro" id="IPR006091">
    <property type="entry name" value="Acyl-CoA_Oxase/DH_mid-dom"/>
</dbReference>